<dbReference type="Gene3D" id="2.60.120.620">
    <property type="entry name" value="q2cbj1_9rhob like domain"/>
    <property type="match status" value="1"/>
</dbReference>
<gene>
    <name evidence="1" type="ORF">M5X19_28850</name>
</gene>
<dbReference type="GO" id="GO:0051213">
    <property type="term" value="F:dioxygenase activity"/>
    <property type="evidence" value="ECO:0007669"/>
    <property type="project" value="UniProtKB-KW"/>
</dbReference>
<dbReference type="EMBL" id="JAMDMX010000113">
    <property type="protein sequence ID" value="MCY9696880.1"/>
    <property type="molecule type" value="Genomic_DNA"/>
</dbReference>
<dbReference type="InterPro" id="IPR008775">
    <property type="entry name" value="Phytyl_CoA_dOase-like"/>
</dbReference>
<protein>
    <submittedName>
        <fullName evidence="1">Phytanoyl-CoA dioxygenase family protein</fullName>
    </submittedName>
</protein>
<sequence length="274" mass="31199">MENMDMVNRVMSTEQKEFYKEYGFVQVDNILTKDEIAELTSYIEEAMSEQGSRSQKTSTPDMSYYRVLNQKVNVWRDHAGIARYTAHPLLAKVALELAEASGIRLFHDQALWKMPQDSKETPWHQDFPYWPMNDEIGSEGVNRTKTVSVWIPLDDVDETNGCMMFVPGSQKIGKLQGIDLVNPQNIFDEAKGTAIDTTKPVQVPLRKGSCTFHNGLTFHYAHANKTDKPRRVLAIIYMPDGTTYNGKAHIITDPLNLKQDEKLQGGMFPLLARR</sequence>
<name>A0ABT4GL53_9BACL</name>
<dbReference type="PANTHER" id="PTHR20883:SF48">
    <property type="entry name" value="ECTOINE DIOXYGENASE"/>
    <property type="match status" value="1"/>
</dbReference>
<dbReference type="PANTHER" id="PTHR20883">
    <property type="entry name" value="PHYTANOYL-COA DIOXYGENASE DOMAIN CONTAINING 1"/>
    <property type="match status" value="1"/>
</dbReference>
<proteinExistence type="predicted"/>
<dbReference type="Pfam" id="PF05721">
    <property type="entry name" value="PhyH"/>
    <property type="match status" value="1"/>
</dbReference>
<keyword evidence="1" id="KW-0223">Dioxygenase</keyword>
<keyword evidence="2" id="KW-1185">Reference proteome</keyword>
<accession>A0ABT4GL53</accession>
<evidence type="ECO:0000313" key="1">
    <source>
        <dbReference type="EMBL" id="MCY9696880.1"/>
    </source>
</evidence>
<dbReference type="RefSeq" id="WP_051253257.1">
    <property type="nucleotide sequence ID" value="NZ_JAMDMW010000078.1"/>
</dbReference>
<dbReference type="SUPFAM" id="SSF51197">
    <property type="entry name" value="Clavaminate synthase-like"/>
    <property type="match status" value="1"/>
</dbReference>
<organism evidence="1 2">
    <name type="scientific">Paenibacillus alginolyticus</name>
    <dbReference type="NCBI Taxonomy" id="59839"/>
    <lineage>
        <taxon>Bacteria</taxon>
        <taxon>Bacillati</taxon>
        <taxon>Bacillota</taxon>
        <taxon>Bacilli</taxon>
        <taxon>Bacillales</taxon>
        <taxon>Paenibacillaceae</taxon>
        <taxon>Paenibacillus</taxon>
    </lineage>
</organism>
<dbReference type="Proteomes" id="UP001527099">
    <property type="component" value="Unassembled WGS sequence"/>
</dbReference>
<comment type="caution">
    <text evidence="1">The sequence shown here is derived from an EMBL/GenBank/DDBJ whole genome shotgun (WGS) entry which is preliminary data.</text>
</comment>
<evidence type="ECO:0000313" key="2">
    <source>
        <dbReference type="Proteomes" id="UP001527099"/>
    </source>
</evidence>
<reference evidence="1 2" key="1">
    <citation type="submission" date="2022-05" db="EMBL/GenBank/DDBJ databases">
        <title>Genome Sequencing of Bee-Associated Microbes.</title>
        <authorList>
            <person name="Dunlap C."/>
        </authorList>
    </citation>
    <scope>NUCLEOTIDE SEQUENCE [LARGE SCALE GENOMIC DNA]</scope>
    <source>
        <strain evidence="1 2">NRRL B-14421</strain>
    </source>
</reference>
<keyword evidence="1" id="KW-0560">Oxidoreductase</keyword>